<organism evidence="2 3">
    <name type="scientific">Ignelater luminosus</name>
    <name type="common">Cucubano</name>
    <name type="synonym">Pyrophorus luminosus</name>
    <dbReference type="NCBI Taxonomy" id="2038154"/>
    <lineage>
        <taxon>Eukaryota</taxon>
        <taxon>Metazoa</taxon>
        <taxon>Ecdysozoa</taxon>
        <taxon>Arthropoda</taxon>
        <taxon>Hexapoda</taxon>
        <taxon>Insecta</taxon>
        <taxon>Pterygota</taxon>
        <taxon>Neoptera</taxon>
        <taxon>Endopterygota</taxon>
        <taxon>Coleoptera</taxon>
        <taxon>Polyphaga</taxon>
        <taxon>Elateriformia</taxon>
        <taxon>Elateroidea</taxon>
        <taxon>Elateridae</taxon>
        <taxon>Agrypninae</taxon>
        <taxon>Pyrophorini</taxon>
        <taxon>Ignelater</taxon>
    </lineage>
</organism>
<evidence type="ECO:0000313" key="3">
    <source>
        <dbReference type="Proteomes" id="UP000801492"/>
    </source>
</evidence>
<gene>
    <name evidence="2" type="ORF">ILUMI_25097</name>
</gene>
<keyword evidence="3" id="KW-1185">Reference proteome</keyword>
<dbReference type="AlphaFoldDB" id="A0A8K0C920"/>
<evidence type="ECO:0000313" key="2">
    <source>
        <dbReference type="EMBL" id="KAF2881076.1"/>
    </source>
</evidence>
<protein>
    <recommendedName>
        <fullName evidence="1">DUF4485 domain-containing protein</fullName>
    </recommendedName>
</protein>
<accession>A0A8K0C920</accession>
<name>A0A8K0C920_IGNLU</name>
<comment type="caution">
    <text evidence="2">The sequence shown here is derived from an EMBL/GenBank/DDBJ whole genome shotgun (WGS) entry which is preliminary data.</text>
</comment>
<feature type="domain" description="DUF4485" evidence="1">
    <location>
        <begin position="8"/>
        <end position="88"/>
    </location>
</feature>
<reference evidence="2" key="1">
    <citation type="submission" date="2019-08" db="EMBL/GenBank/DDBJ databases">
        <title>The genome of the North American firefly Photinus pyralis.</title>
        <authorList>
            <consortium name="Photinus pyralis genome working group"/>
            <person name="Fallon T.R."/>
            <person name="Sander Lower S.E."/>
            <person name="Weng J.-K."/>
        </authorList>
    </citation>
    <scope>NUCLEOTIDE SEQUENCE</scope>
    <source>
        <strain evidence="2">TRF0915ILg1</strain>
        <tissue evidence="2">Whole body</tissue>
    </source>
</reference>
<sequence>MANPLQSLNENFFYNSMLARALVQLLPANDRPNFRYWLYKLHEINGPPEQMSIRNDYMWFMLLMLQSKRITEPFKNEPTQGELKPLRNVLPPKIYEEILTCSDQNMSWLEQAGDTLNLTELEKAQDPPSSPPAQFLDNQPVPRDGIICYMAAFSDHDY</sequence>
<dbReference type="Pfam" id="PF14846">
    <property type="entry name" value="DUF4485"/>
    <property type="match status" value="1"/>
</dbReference>
<evidence type="ECO:0000259" key="1">
    <source>
        <dbReference type="Pfam" id="PF14846"/>
    </source>
</evidence>
<dbReference type="EMBL" id="VTPC01090859">
    <property type="protein sequence ID" value="KAF2881076.1"/>
    <property type="molecule type" value="Genomic_DNA"/>
</dbReference>
<proteinExistence type="predicted"/>
<dbReference type="InterPro" id="IPR027831">
    <property type="entry name" value="DUF4485"/>
</dbReference>
<dbReference type="OrthoDB" id="6629291at2759"/>
<dbReference type="Proteomes" id="UP000801492">
    <property type="component" value="Unassembled WGS sequence"/>
</dbReference>